<dbReference type="Proteomes" id="UP001159363">
    <property type="component" value="Chromosome 1"/>
</dbReference>
<proteinExistence type="predicted"/>
<evidence type="ECO:0000313" key="1">
    <source>
        <dbReference type="EMBL" id="KAJ8894817.1"/>
    </source>
</evidence>
<dbReference type="EMBL" id="JARBHB010000001">
    <property type="protein sequence ID" value="KAJ8894817.1"/>
    <property type="molecule type" value="Genomic_DNA"/>
</dbReference>
<accession>A0ABQ9IEC4</accession>
<keyword evidence="2" id="KW-1185">Reference proteome</keyword>
<protein>
    <submittedName>
        <fullName evidence="1">Uncharacterized protein</fullName>
    </submittedName>
</protein>
<comment type="caution">
    <text evidence="1">The sequence shown here is derived from an EMBL/GenBank/DDBJ whole genome shotgun (WGS) entry which is preliminary data.</text>
</comment>
<gene>
    <name evidence="1" type="ORF">PR048_000124</name>
</gene>
<organism evidence="1 2">
    <name type="scientific">Dryococelus australis</name>
    <dbReference type="NCBI Taxonomy" id="614101"/>
    <lineage>
        <taxon>Eukaryota</taxon>
        <taxon>Metazoa</taxon>
        <taxon>Ecdysozoa</taxon>
        <taxon>Arthropoda</taxon>
        <taxon>Hexapoda</taxon>
        <taxon>Insecta</taxon>
        <taxon>Pterygota</taxon>
        <taxon>Neoptera</taxon>
        <taxon>Polyneoptera</taxon>
        <taxon>Phasmatodea</taxon>
        <taxon>Verophasmatodea</taxon>
        <taxon>Anareolatae</taxon>
        <taxon>Phasmatidae</taxon>
        <taxon>Eurycanthinae</taxon>
        <taxon>Dryococelus</taxon>
    </lineage>
</organism>
<evidence type="ECO:0000313" key="2">
    <source>
        <dbReference type="Proteomes" id="UP001159363"/>
    </source>
</evidence>
<reference evidence="1 2" key="1">
    <citation type="submission" date="2023-02" db="EMBL/GenBank/DDBJ databases">
        <title>LHISI_Scaffold_Assembly.</title>
        <authorList>
            <person name="Stuart O.P."/>
            <person name="Cleave R."/>
            <person name="Magrath M.J.L."/>
            <person name="Mikheyev A.S."/>
        </authorList>
    </citation>
    <scope>NUCLEOTIDE SEQUENCE [LARGE SCALE GENOMIC DNA]</scope>
    <source>
        <strain evidence="1">Daus_M_001</strain>
        <tissue evidence="1">Leg muscle</tissue>
    </source>
</reference>
<name>A0ABQ9IEC4_9NEOP</name>
<sequence>MLRLLSIFHNIDQRGWDQNLPELCLTFNLVPHSATGFSKCKIFLGRELPVSLLNICGIPLEIMDTVIVNSTRFGMISIIIFKWVNWYFDINMSRVKWQTNSPPNWLGPITGHSRFFVFWVLSVSLGNPNNEVV</sequence>